<dbReference type="EMBL" id="KV419435">
    <property type="protein sequence ID" value="KZS88601.1"/>
    <property type="molecule type" value="Genomic_DNA"/>
</dbReference>
<dbReference type="Proteomes" id="UP000076722">
    <property type="component" value="Unassembled WGS sequence"/>
</dbReference>
<feature type="active site" evidence="3">
    <location>
        <position position="269"/>
    </location>
</feature>
<dbReference type="CDD" id="cd05471">
    <property type="entry name" value="pepsin_like"/>
    <property type="match status" value="1"/>
</dbReference>
<dbReference type="Pfam" id="PF00026">
    <property type="entry name" value="Asp"/>
    <property type="match status" value="1"/>
</dbReference>
<dbReference type="PRINTS" id="PR00792">
    <property type="entry name" value="PEPSIN"/>
</dbReference>
<dbReference type="InterPro" id="IPR001969">
    <property type="entry name" value="Aspartic_peptidase_AS"/>
</dbReference>
<dbReference type="GO" id="GO:0006508">
    <property type="term" value="P:proteolysis"/>
    <property type="evidence" value="ECO:0007669"/>
    <property type="project" value="UniProtKB-KW"/>
</dbReference>
<evidence type="ECO:0000256" key="4">
    <source>
        <dbReference type="RuleBase" id="RU000454"/>
    </source>
</evidence>
<organism evidence="6 7">
    <name type="scientific">Sistotremastrum niveocremeum HHB9708</name>
    <dbReference type="NCBI Taxonomy" id="1314777"/>
    <lineage>
        <taxon>Eukaryota</taxon>
        <taxon>Fungi</taxon>
        <taxon>Dikarya</taxon>
        <taxon>Basidiomycota</taxon>
        <taxon>Agaricomycotina</taxon>
        <taxon>Agaricomycetes</taxon>
        <taxon>Sistotremastrales</taxon>
        <taxon>Sistotremastraceae</taxon>
        <taxon>Sertulicium</taxon>
        <taxon>Sertulicium niveocremeum</taxon>
    </lineage>
</organism>
<dbReference type="OrthoDB" id="660550at2759"/>
<evidence type="ECO:0000256" key="1">
    <source>
        <dbReference type="ARBA" id="ARBA00007447"/>
    </source>
</evidence>
<evidence type="ECO:0000256" key="2">
    <source>
        <dbReference type="ARBA" id="ARBA00022750"/>
    </source>
</evidence>
<evidence type="ECO:0000313" key="7">
    <source>
        <dbReference type="Proteomes" id="UP000076722"/>
    </source>
</evidence>
<proteinExistence type="inferred from homology"/>
<dbReference type="Gene3D" id="2.40.70.10">
    <property type="entry name" value="Acid Proteases"/>
    <property type="match status" value="2"/>
</dbReference>
<keyword evidence="4" id="KW-0378">Hydrolase</keyword>
<dbReference type="SUPFAM" id="SSF50630">
    <property type="entry name" value="Acid proteases"/>
    <property type="match status" value="1"/>
</dbReference>
<comment type="similarity">
    <text evidence="1 4">Belongs to the peptidase A1 family.</text>
</comment>
<dbReference type="PROSITE" id="PS51767">
    <property type="entry name" value="PEPTIDASE_A1"/>
    <property type="match status" value="1"/>
</dbReference>
<evidence type="ECO:0000256" key="3">
    <source>
        <dbReference type="PIRSR" id="PIRSR601461-1"/>
    </source>
</evidence>
<dbReference type="PANTHER" id="PTHR47966">
    <property type="entry name" value="BETA-SITE APP-CLEAVING ENZYME, ISOFORM A-RELATED"/>
    <property type="match status" value="1"/>
</dbReference>
<dbReference type="AlphaFoldDB" id="A0A164PCU6"/>
<dbReference type="PANTHER" id="PTHR47966:SF51">
    <property type="entry name" value="BETA-SITE APP-CLEAVING ENZYME, ISOFORM A-RELATED"/>
    <property type="match status" value="1"/>
</dbReference>
<feature type="active site" evidence="3">
    <location>
        <position position="84"/>
    </location>
</feature>
<name>A0A164PCU6_9AGAM</name>
<dbReference type="GO" id="GO:0004190">
    <property type="term" value="F:aspartic-type endopeptidase activity"/>
    <property type="evidence" value="ECO:0007669"/>
    <property type="project" value="UniProtKB-KW"/>
</dbReference>
<dbReference type="InterPro" id="IPR021109">
    <property type="entry name" value="Peptidase_aspartic_dom_sf"/>
</dbReference>
<dbReference type="InterPro" id="IPR033121">
    <property type="entry name" value="PEPTIDASE_A1"/>
</dbReference>
<accession>A0A164PCU6</accession>
<feature type="non-terminal residue" evidence="6">
    <location>
        <position position="1"/>
    </location>
</feature>
<gene>
    <name evidence="6" type="ORF">SISNIDRAFT_393527</name>
</gene>
<protein>
    <submittedName>
        <fullName evidence="6">Acid protease</fullName>
    </submittedName>
</protein>
<dbReference type="STRING" id="1314777.A0A164PCU6"/>
<keyword evidence="7" id="KW-1185">Reference proteome</keyword>
<evidence type="ECO:0000259" key="5">
    <source>
        <dbReference type="PROSITE" id="PS51767"/>
    </source>
</evidence>
<dbReference type="PROSITE" id="PS00141">
    <property type="entry name" value="ASP_PROTEASE"/>
    <property type="match status" value="2"/>
</dbReference>
<keyword evidence="2 4" id="KW-0064">Aspartyl protease</keyword>
<feature type="non-terminal residue" evidence="6">
    <location>
        <position position="397"/>
    </location>
</feature>
<dbReference type="InterPro" id="IPR001461">
    <property type="entry name" value="Aspartic_peptidase_A1"/>
</dbReference>
<reference evidence="6 7" key="1">
    <citation type="journal article" date="2016" name="Mol. Biol. Evol.">
        <title>Comparative Genomics of Early-Diverging Mushroom-Forming Fungi Provides Insights into the Origins of Lignocellulose Decay Capabilities.</title>
        <authorList>
            <person name="Nagy L.G."/>
            <person name="Riley R."/>
            <person name="Tritt A."/>
            <person name="Adam C."/>
            <person name="Daum C."/>
            <person name="Floudas D."/>
            <person name="Sun H."/>
            <person name="Yadav J.S."/>
            <person name="Pangilinan J."/>
            <person name="Larsson K.H."/>
            <person name="Matsuura K."/>
            <person name="Barry K."/>
            <person name="Labutti K."/>
            <person name="Kuo R."/>
            <person name="Ohm R.A."/>
            <person name="Bhattacharya S.S."/>
            <person name="Shirouzu T."/>
            <person name="Yoshinaga Y."/>
            <person name="Martin F.M."/>
            <person name="Grigoriev I.V."/>
            <person name="Hibbett D.S."/>
        </authorList>
    </citation>
    <scope>NUCLEOTIDE SEQUENCE [LARGE SCALE GENOMIC DNA]</scope>
    <source>
        <strain evidence="6 7">HHB9708</strain>
    </source>
</reference>
<dbReference type="InterPro" id="IPR034164">
    <property type="entry name" value="Pepsin-like_dom"/>
</dbReference>
<feature type="domain" description="Peptidase A1" evidence="5">
    <location>
        <begin position="66"/>
        <end position="387"/>
    </location>
</feature>
<keyword evidence="4 6" id="KW-0645">Protease</keyword>
<sequence>SSPVVEVREPIIPLPIARRIAANGIRNLVEHDKARAKHLISKGKKNLGKRVVGPTNVLEVDDVVSYVASVGVGTPATTYTCLIDTGSSNLWIGALKKYTKTSSSKCTGTGTGPFSVEYGSGSVSGSYCFDTVTLAPTLVIKNQAIGIASSAQGFSGVDGILGLGPADLTEGTVSGLPATTNVATVMDNLLAQKLIPTEVLGVSFEPTNSTVPVTNGELTYGGTDSSRFTGSLVFTPITTTSPASEFWGINQAVAYGTTTILSSTAGIVDTGTTLLLIATDAYKKYVAATGAKLDQSTGLLKITAAQFAALSNVVFTIQGTQFVLTPNAQIWPRTLNTDIGGTAGSIYLIIGDLGTPSGEGLDFINGFVWLQRFYAVFDTTNKRFGVANTPFTNAIVN</sequence>
<evidence type="ECO:0000313" key="6">
    <source>
        <dbReference type="EMBL" id="KZS88601.1"/>
    </source>
</evidence>